<proteinExistence type="predicted"/>
<dbReference type="EMBL" id="CAKMMF010000021">
    <property type="protein sequence ID" value="CAH1213025.1"/>
    <property type="molecule type" value="Genomic_DNA"/>
</dbReference>
<sequence>MGRDWRLNLSLSNINIDKDLLISSIRDQLASEYWMEQIRVFTVKWFSQLGENQSPQQDKIICNNTIDESNLMKAFIFVQNKLFQIMNENYEYEFEFEIECIYELIGMNLANLTGKDFESWETVYTSIRREYVICDSWCAHLPIETINSNVERLLVLPKFEHPFELVNPIGSLMNRSNWDYFMERHKDLRAQSLDIWEFIEKSLSMIEGFTFKPILNFQSNLIHRYDKKLWMQWVLQLPLINFQEYALTEVSDLDETELFLSILLNFEGLEKETLKEKVALLIWVIVDLWRKIDENLVNKSDKRTVFQASDETFRQKVEEEKINWQIELPKRIDDVFNLLYSSDEGLSVEITTSMLCHLNARNNRTKFVVLLRGKLLDFLFSNNLDLISFNVFLEKKSKNYLLSGARIACKQENRRNMVEEVWRAYSTFLSTETYYWYQPGMILDDEELLHAMGEALFLLKSPDVSIIEAFSIIELPTEGWGYQAGKYYSSFSNITHLYIVAIHATDFLREAKSPLALKIYDYVWEKFHNWLRHLNGYYTDEIDVVLQQLWSRLYKYYPSNYSVKVEMEIKRLDNLKQVLISIASLRANIAKEDGRLSESIKHQITQIYNQWISYTEQKERNKNLLEWMKKTFEEIK</sequence>
<dbReference type="Proteomes" id="UP000838686">
    <property type="component" value="Unassembled WGS sequence"/>
</dbReference>
<dbReference type="RefSeq" id="WP_236343988.1">
    <property type="nucleotide sequence ID" value="NZ_CAKMMF010000021.1"/>
</dbReference>
<reference evidence="1" key="1">
    <citation type="submission" date="2022-01" db="EMBL/GenBank/DDBJ databases">
        <authorList>
            <person name="Criscuolo A."/>
        </authorList>
    </citation>
    <scope>NUCLEOTIDE SEQUENCE</scope>
    <source>
        <strain evidence="1">CIP111893</strain>
    </source>
</reference>
<comment type="caution">
    <text evidence="1">The sequence shown here is derived from an EMBL/GenBank/DDBJ whole genome shotgun (WGS) entry which is preliminary data.</text>
</comment>
<protein>
    <submittedName>
        <fullName evidence="1">Uncharacterized protein</fullName>
    </submittedName>
</protein>
<organism evidence="1 2">
    <name type="scientific">Paenibacillus plantiphilus</name>
    <dbReference type="NCBI Taxonomy" id="2905650"/>
    <lineage>
        <taxon>Bacteria</taxon>
        <taxon>Bacillati</taxon>
        <taxon>Bacillota</taxon>
        <taxon>Bacilli</taxon>
        <taxon>Bacillales</taxon>
        <taxon>Paenibacillaceae</taxon>
        <taxon>Paenibacillus</taxon>
    </lineage>
</organism>
<name>A0ABM9CH62_9BACL</name>
<keyword evidence="2" id="KW-1185">Reference proteome</keyword>
<evidence type="ECO:0000313" key="1">
    <source>
        <dbReference type="EMBL" id="CAH1213025.1"/>
    </source>
</evidence>
<evidence type="ECO:0000313" key="2">
    <source>
        <dbReference type="Proteomes" id="UP000838686"/>
    </source>
</evidence>
<accession>A0ABM9CH62</accession>
<gene>
    <name evidence="1" type="ORF">PAECIP111893_03614</name>
</gene>